<dbReference type="Proteomes" id="UP000282125">
    <property type="component" value="Unassembled WGS sequence"/>
</dbReference>
<dbReference type="InterPro" id="IPR036397">
    <property type="entry name" value="RNaseH_sf"/>
</dbReference>
<name>A0A3P3D3H4_9RHOB</name>
<dbReference type="InterPro" id="IPR001584">
    <property type="entry name" value="Integrase_cat-core"/>
</dbReference>
<sequence>MRAHNLLLARRYSERPDYVHDGKVIVMRSNLRWCSDGFEFTCWNNDIIRGAVIIDAHDRWIIAWTAVANAGISGSDIRDIMLEAVERRFSAYRAPTIIEMLTDNGSPYIARETRIFARQIGLKPCFTPVRSPQSNGISFTGSLERMGFARSPFVKTLKRDDVEITPLPDAQTVLGLIGSWFEDYNENHPHSGLKMRSPREFIAAQTATA</sequence>
<dbReference type="InterPro" id="IPR012337">
    <property type="entry name" value="RNaseH-like_sf"/>
</dbReference>
<comment type="caution">
    <text evidence="2">The sequence shown here is derived from an EMBL/GenBank/DDBJ whole genome shotgun (WGS) entry which is preliminary data.</text>
</comment>
<dbReference type="Gene3D" id="3.30.420.10">
    <property type="entry name" value="Ribonuclease H-like superfamily/Ribonuclease H"/>
    <property type="match status" value="1"/>
</dbReference>
<accession>A0A3P3D3H4</accession>
<evidence type="ECO:0000259" key="1">
    <source>
        <dbReference type="PROSITE" id="PS50994"/>
    </source>
</evidence>
<keyword evidence="3" id="KW-1185">Reference proteome</keyword>
<dbReference type="GO" id="GO:0015074">
    <property type="term" value="P:DNA integration"/>
    <property type="evidence" value="ECO:0007669"/>
    <property type="project" value="InterPro"/>
</dbReference>
<dbReference type="GO" id="GO:0003676">
    <property type="term" value="F:nucleic acid binding"/>
    <property type="evidence" value="ECO:0007669"/>
    <property type="project" value="InterPro"/>
</dbReference>
<evidence type="ECO:0000313" key="3">
    <source>
        <dbReference type="Proteomes" id="UP000282125"/>
    </source>
</evidence>
<gene>
    <name evidence="2" type="ORF">EG244_19920</name>
</gene>
<protein>
    <submittedName>
        <fullName evidence="2">IS3 family transposase</fullName>
    </submittedName>
</protein>
<dbReference type="EMBL" id="RRAZ01000074">
    <property type="protein sequence ID" value="RRH67912.1"/>
    <property type="molecule type" value="Genomic_DNA"/>
</dbReference>
<dbReference type="PROSITE" id="PS50994">
    <property type="entry name" value="INTEGRASE"/>
    <property type="match status" value="1"/>
</dbReference>
<feature type="non-terminal residue" evidence="2">
    <location>
        <position position="1"/>
    </location>
</feature>
<dbReference type="Pfam" id="PF00665">
    <property type="entry name" value="rve"/>
    <property type="match status" value="1"/>
</dbReference>
<dbReference type="SUPFAM" id="SSF53098">
    <property type="entry name" value="Ribonuclease H-like"/>
    <property type="match status" value="1"/>
</dbReference>
<proteinExistence type="predicted"/>
<reference evidence="2 3" key="1">
    <citation type="submission" date="2018-11" db="EMBL/GenBank/DDBJ databases">
        <title>Gemmobacter sp. nov., YIM 102744-1 draft genome.</title>
        <authorList>
            <person name="Li G."/>
            <person name="Jiang Y."/>
        </authorList>
    </citation>
    <scope>NUCLEOTIDE SEQUENCE [LARGE SCALE GENOMIC DNA]</scope>
    <source>
        <strain evidence="2 3">YIM 102744-1</strain>
    </source>
</reference>
<organism evidence="2 3">
    <name type="scientific">Falsigemmobacter faecalis</name>
    <dbReference type="NCBI Taxonomy" id="2488730"/>
    <lineage>
        <taxon>Bacteria</taxon>
        <taxon>Pseudomonadati</taxon>
        <taxon>Pseudomonadota</taxon>
        <taxon>Alphaproteobacteria</taxon>
        <taxon>Rhodobacterales</taxon>
        <taxon>Paracoccaceae</taxon>
        <taxon>Falsigemmobacter</taxon>
    </lineage>
</organism>
<dbReference type="AlphaFoldDB" id="A0A3P3D3H4"/>
<evidence type="ECO:0000313" key="2">
    <source>
        <dbReference type="EMBL" id="RRH67912.1"/>
    </source>
</evidence>
<dbReference type="Pfam" id="PF13683">
    <property type="entry name" value="rve_3"/>
    <property type="match status" value="1"/>
</dbReference>
<feature type="domain" description="Integrase catalytic" evidence="1">
    <location>
        <begin position="12"/>
        <end position="206"/>
    </location>
</feature>
<dbReference type="OrthoDB" id="9813285at2"/>
<dbReference type="RefSeq" id="WP_148097652.1">
    <property type="nucleotide sequence ID" value="NZ_RRAZ01000074.1"/>
</dbReference>